<protein>
    <submittedName>
        <fullName evidence="2">Uncharacterized protein</fullName>
    </submittedName>
</protein>
<dbReference type="RefSeq" id="WP_185050333.1">
    <property type="nucleotide sequence ID" value="NZ_BAABIX010000001.1"/>
</dbReference>
<dbReference type="EMBL" id="JACHGN010000006">
    <property type="protein sequence ID" value="MBB5133348.1"/>
    <property type="molecule type" value="Genomic_DNA"/>
</dbReference>
<dbReference type="AlphaFoldDB" id="A0A840P0W7"/>
<reference evidence="2 3" key="1">
    <citation type="submission" date="2020-08" db="EMBL/GenBank/DDBJ databases">
        <title>Genomic Encyclopedia of Type Strains, Phase IV (KMG-IV): sequencing the most valuable type-strain genomes for metagenomic binning, comparative biology and taxonomic classification.</title>
        <authorList>
            <person name="Goeker M."/>
        </authorList>
    </citation>
    <scope>NUCLEOTIDE SEQUENCE [LARGE SCALE GENOMIC DNA]</scope>
    <source>
        <strain evidence="2 3">DSM 45615</strain>
    </source>
</reference>
<dbReference type="Proteomes" id="UP000578449">
    <property type="component" value="Unassembled WGS sequence"/>
</dbReference>
<sequence length="125" mass="12746">MAGPWRAPRGSIALVGVMGLVLLSLLLAGTSGAWNGAGPARLSGLSSGLAWTLGASDAELSSLPPQAAGAAREHHVLSLWPPLRGDRHGRAAHLTLLPPPDPAGAIRDPQQLAHRTAGSRSPPLI</sequence>
<name>A0A840P0W7_9ACTN</name>
<evidence type="ECO:0000313" key="3">
    <source>
        <dbReference type="Proteomes" id="UP000578449"/>
    </source>
</evidence>
<proteinExistence type="predicted"/>
<comment type="caution">
    <text evidence="2">The sequence shown here is derived from an EMBL/GenBank/DDBJ whole genome shotgun (WGS) entry which is preliminary data.</text>
</comment>
<evidence type="ECO:0000256" key="1">
    <source>
        <dbReference type="SAM" id="MobiDB-lite"/>
    </source>
</evidence>
<keyword evidence="3" id="KW-1185">Reference proteome</keyword>
<accession>A0A840P0W7</accession>
<organism evidence="2 3">
    <name type="scientific">Thermocatellispora tengchongensis</name>
    <dbReference type="NCBI Taxonomy" id="1073253"/>
    <lineage>
        <taxon>Bacteria</taxon>
        <taxon>Bacillati</taxon>
        <taxon>Actinomycetota</taxon>
        <taxon>Actinomycetes</taxon>
        <taxon>Streptosporangiales</taxon>
        <taxon>Streptosporangiaceae</taxon>
        <taxon>Thermocatellispora</taxon>
    </lineage>
</organism>
<feature type="region of interest" description="Disordered" evidence="1">
    <location>
        <begin position="96"/>
        <end position="125"/>
    </location>
</feature>
<evidence type="ECO:0000313" key="2">
    <source>
        <dbReference type="EMBL" id="MBB5133348.1"/>
    </source>
</evidence>
<gene>
    <name evidence="2" type="ORF">HNP84_003074</name>
</gene>